<dbReference type="RefSeq" id="WP_151168226.1">
    <property type="nucleotide sequence ID" value="NZ_WACR01000006.1"/>
</dbReference>
<evidence type="ECO:0000259" key="2">
    <source>
        <dbReference type="PROSITE" id="PS50110"/>
    </source>
</evidence>
<dbReference type="InterPro" id="IPR007492">
    <property type="entry name" value="LytTR_DNA-bd_dom"/>
</dbReference>
<dbReference type="Gene3D" id="3.40.50.2300">
    <property type="match status" value="1"/>
</dbReference>
<dbReference type="PROSITE" id="PS50930">
    <property type="entry name" value="HTH_LYTTR"/>
    <property type="match status" value="1"/>
</dbReference>
<feature type="domain" description="Response regulatory" evidence="2">
    <location>
        <begin position="5"/>
        <end position="121"/>
    </location>
</feature>
<dbReference type="PROSITE" id="PS50110">
    <property type="entry name" value="RESPONSE_REGULATORY"/>
    <property type="match status" value="1"/>
</dbReference>
<dbReference type="PANTHER" id="PTHR37299">
    <property type="entry name" value="TRANSCRIPTIONAL REGULATOR-RELATED"/>
    <property type="match status" value="1"/>
</dbReference>
<gene>
    <name evidence="4" type="ORF">F3059_08580</name>
</gene>
<evidence type="ECO:0000259" key="3">
    <source>
        <dbReference type="PROSITE" id="PS50930"/>
    </source>
</evidence>
<keyword evidence="1" id="KW-0597">Phosphoprotein</keyword>
<dbReference type="EMBL" id="WACR01000006">
    <property type="protein sequence ID" value="KAB1064078.1"/>
    <property type="molecule type" value="Genomic_DNA"/>
</dbReference>
<dbReference type="SMART" id="SM00850">
    <property type="entry name" value="LytTR"/>
    <property type="match status" value="1"/>
</dbReference>
<comment type="caution">
    <text evidence="4">The sequence shown here is derived from an EMBL/GenBank/DDBJ whole genome shotgun (WGS) entry which is preliminary data.</text>
</comment>
<feature type="modified residue" description="4-aspartylphosphate" evidence="1">
    <location>
        <position position="55"/>
    </location>
</feature>
<dbReference type="PANTHER" id="PTHR37299:SF1">
    <property type="entry name" value="STAGE 0 SPORULATION PROTEIN A HOMOLOG"/>
    <property type="match status" value="1"/>
</dbReference>
<sequence>MRKYNVLAVNSGVNENQDLESYFEGDEINLTSVESSGQEALRAFEESVPDVVLIDTKENGGTSGYDVANELSQHSDVPILFLRDPKELNNGSEKNKTGFQKNYVQYPLTKKKLKDSIEKAVLDFRKKMKNGSPINEAPLHRNVENHSFFVKIGNKLKRVETNKIEFIEVEEKYCSIFTENRQIHVKIALKDFIKKLPESTFIRVHRNYVINTEYVNTVQLSENIVIVNDRNIPFSRTYKENLINTLNLI</sequence>
<name>A0A6N6M474_9FLAO</name>
<dbReference type="InterPro" id="IPR001789">
    <property type="entry name" value="Sig_transdc_resp-reg_receiver"/>
</dbReference>
<proteinExistence type="predicted"/>
<dbReference type="SUPFAM" id="SSF52172">
    <property type="entry name" value="CheY-like"/>
    <property type="match status" value="1"/>
</dbReference>
<evidence type="ECO:0000256" key="1">
    <source>
        <dbReference type="PROSITE-ProRule" id="PRU00169"/>
    </source>
</evidence>
<dbReference type="Proteomes" id="UP000435357">
    <property type="component" value="Unassembled WGS sequence"/>
</dbReference>
<dbReference type="InterPro" id="IPR046947">
    <property type="entry name" value="LytR-like"/>
</dbReference>
<evidence type="ECO:0000313" key="4">
    <source>
        <dbReference type="EMBL" id="KAB1064078.1"/>
    </source>
</evidence>
<evidence type="ECO:0000313" key="5">
    <source>
        <dbReference type="Proteomes" id="UP000435357"/>
    </source>
</evidence>
<dbReference type="OrthoDB" id="2962330at2"/>
<dbReference type="Gene3D" id="2.40.50.1020">
    <property type="entry name" value="LytTr DNA-binding domain"/>
    <property type="match status" value="1"/>
</dbReference>
<organism evidence="4 5">
    <name type="scientific">Salibacter halophilus</name>
    <dbReference type="NCBI Taxonomy" id="1803916"/>
    <lineage>
        <taxon>Bacteria</taxon>
        <taxon>Pseudomonadati</taxon>
        <taxon>Bacteroidota</taxon>
        <taxon>Flavobacteriia</taxon>
        <taxon>Flavobacteriales</taxon>
        <taxon>Salibacteraceae</taxon>
        <taxon>Salibacter</taxon>
    </lineage>
</organism>
<dbReference type="GO" id="GO:0000156">
    <property type="term" value="F:phosphorelay response regulator activity"/>
    <property type="evidence" value="ECO:0007669"/>
    <property type="project" value="InterPro"/>
</dbReference>
<protein>
    <submittedName>
        <fullName evidence="4">DNA-binding response regulator</fullName>
    </submittedName>
</protein>
<feature type="domain" description="HTH LytTR-type" evidence="3">
    <location>
        <begin position="148"/>
        <end position="248"/>
    </location>
</feature>
<dbReference type="GO" id="GO:0003677">
    <property type="term" value="F:DNA binding"/>
    <property type="evidence" value="ECO:0007669"/>
    <property type="project" value="UniProtKB-KW"/>
</dbReference>
<reference evidence="4 5" key="1">
    <citation type="submission" date="2019-09" db="EMBL/GenBank/DDBJ databases">
        <title>Genomes of Cryomorphaceae.</title>
        <authorList>
            <person name="Bowman J.P."/>
        </authorList>
    </citation>
    <scope>NUCLEOTIDE SEQUENCE [LARGE SCALE GENOMIC DNA]</scope>
    <source>
        <strain evidence="4 5">KCTC 52047</strain>
    </source>
</reference>
<keyword evidence="5" id="KW-1185">Reference proteome</keyword>
<dbReference type="Pfam" id="PF04397">
    <property type="entry name" value="LytTR"/>
    <property type="match status" value="1"/>
</dbReference>
<accession>A0A6N6M474</accession>
<dbReference type="AlphaFoldDB" id="A0A6N6M474"/>
<keyword evidence="4" id="KW-0238">DNA-binding</keyword>
<dbReference type="InterPro" id="IPR011006">
    <property type="entry name" value="CheY-like_superfamily"/>
</dbReference>